<evidence type="ECO:0000313" key="4">
    <source>
        <dbReference type="EMBL" id="ALV40584.1"/>
    </source>
</evidence>
<organism evidence="4">
    <name type="scientific">Pseudarthrobacter sulfonivorans</name>
    <dbReference type="NCBI Taxonomy" id="121292"/>
    <lineage>
        <taxon>Bacteria</taxon>
        <taxon>Bacillati</taxon>
        <taxon>Actinomycetota</taxon>
        <taxon>Actinomycetes</taxon>
        <taxon>Micrococcales</taxon>
        <taxon>Micrococcaceae</taxon>
        <taxon>Pseudarthrobacter</taxon>
    </lineage>
</organism>
<sequence>MNKPTFHTTKLAPGYDLGAFDCGEAAYNEWLTDHSVQAVEAGSSMVYLLLEGSPETDERVVGYFAICPTLVVRDGMPKPLQRKELRNGPGWLLAKLALDSSLRGDKVNQWGWQLLRVALETIMDAAELGGGQIIVVEADNPGLVGRYTRHGFIPTGGDNLRLHMKVATARAYLRSANGPEA</sequence>
<dbReference type="EMBL" id="CP013747">
    <property type="protein sequence ID" value="ALV40584.1"/>
    <property type="molecule type" value="Genomic_DNA"/>
</dbReference>
<dbReference type="PANTHER" id="PTHR36449">
    <property type="entry name" value="ACETYLTRANSFERASE-RELATED"/>
    <property type="match status" value="1"/>
</dbReference>
<evidence type="ECO:0000313" key="5">
    <source>
        <dbReference type="Proteomes" id="UP000065151"/>
    </source>
</evidence>
<reference evidence="4 5" key="1">
    <citation type="submission" date="2015-12" db="EMBL/GenBank/DDBJ databases">
        <authorList>
            <person name="Shamseldin A."/>
            <person name="Moawad H."/>
            <person name="Abd El-Rahim W.M."/>
            <person name="Sadowsky M.J."/>
        </authorList>
    </citation>
    <scope>NUCLEOTIDE SEQUENCE [LARGE SCALE GENOMIC DNA]</scope>
    <source>
        <strain evidence="4 5">Ar51</strain>
    </source>
</reference>
<dbReference type="SUPFAM" id="SSF55729">
    <property type="entry name" value="Acyl-CoA N-acyltransferases (Nat)"/>
    <property type="match status" value="1"/>
</dbReference>
<gene>
    <name evidence="4" type="ORF">AU252_04875</name>
</gene>
<dbReference type="KEGG" id="psul:AU252_04875"/>
<evidence type="ECO:0000256" key="3">
    <source>
        <dbReference type="ARBA" id="ARBA00023315"/>
    </source>
</evidence>
<evidence type="ECO:0000256" key="2">
    <source>
        <dbReference type="ARBA" id="ARBA00022679"/>
    </source>
</evidence>
<keyword evidence="1" id="KW-1277">Toxin-antitoxin system</keyword>
<evidence type="ECO:0000256" key="1">
    <source>
        <dbReference type="ARBA" id="ARBA00022649"/>
    </source>
</evidence>
<proteinExistence type="predicted"/>
<dbReference type="GO" id="GO:0016746">
    <property type="term" value="F:acyltransferase activity"/>
    <property type="evidence" value="ECO:0007669"/>
    <property type="project" value="UniProtKB-KW"/>
</dbReference>
<dbReference type="RefSeq" id="WP_058929754.1">
    <property type="nucleotide sequence ID" value="NZ_CP013747.1"/>
</dbReference>
<dbReference type="Proteomes" id="UP000065151">
    <property type="component" value="Chromosome"/>
</dbReference>
<name>A0A0U3PED3_9MICC</name>
<dbReference type="InterPro" id="IPR016181">
    <property type="entry name" value="Acyl_CoA_acyltransferase"/>
</dbReference>
<keyword evidence="3" id="KW-0012">Acyltransferase</keyword>
<dbReference type="STRING" id="121292.AU252_04875"/>
<evidence type="ECO:0008006" key="6">
    <source>
        <dbReference type="Google" id="ProtNLM"/>
    </source>
</evidence>
<protein>
    <recommendedName>
        <fullName evidence="6">N-acetyltransferase domain-containing protein</fullName>
    </recommendedName>
</protein>
<accession>A0A0U3PED3</accession>
<dbReference type="AlphaFoldDB" id="A0A0U3PED3"/>
<dbReference type="PANTHER" id="PTHR36449:SF1">
    <property type="entry name" value="ACETYLTRANSFERASE"/>
    <property type="match status" value="1"/>
</dbReference>
<keyword evidence="2" id="KW-0808">Transferase</keyword>
<dbReference type="Gene3D" id="3.40.630.30">
    <property type="match status" value="1"/>
</dbReference>